<gene>
    <name evidence="1" type="primary">27</name>
    <name evidence="1" type="ORF">SEA_WYBORN_27</name>
</gene>
<protein>
    <submittedName>
        <fullName evidence="1">Uncharacterized protein</fullName>
    </submittedName>
</protein>
<dbReference type="Pfam" id="PF24596">
    <property type="entry name" value="DUF7620"/>
    <property type="match status" value="1"/>
</dbReference>
<evidence type="ECO:0000313" key="1">
    <source>
        <dbReference type="EMBL" id="WNM67270.1"/>
    </source>
</evidence>
<dbReference type="InterPro" id="IPR056037">
    <property type="entry name" value="DUF7620"/>
</dbReference>
<dbReference type="Proteomes" id="UP001303667">
    <property type="component" value="Segment"/>
</dbReference>
<accession>A0AA96GUG8</accession>
<name>A0AA96GUG8_9CAUD</name>
<evidence type="ECO:0000313" key="2">
    <source>
        <dbReference type="Proteomes" id="UP001303667"/>
    </source>
</evidence>
<organism evidence="1 2">
    <name type="scientific">Arthrobacter phage Wyborn</name>
    <dbReference type="NCBI Taxonomy" id="3059067"/>
    <lineage>
        <taxon>Viruses</taxon>
        <taxon>Duplodnaviria</taxon>
        <taxon>Heunggongvirae</taxon>
        <taxon>Uroviricota</taxon>
        <taxon>Caudoviricetes</taxon>
        <taxon>Berryhillviridae</taxon>
        <taxon>Sicariusvirus</taxon>
        <taxon>Sicariusvirus wyborn</taxon>
    </lineage>
</organism>
<keyword evidence="2" id="KW-1185">Reference proteome</keyword>
<reference evidence="1 2" key="1">
    <citation type="submission" date="2023-08" db="EMBL/GenBank/DDBJ databases">
        <authorList>
            <person name="Beyer A.R."/>
            <person name="Brown C."/>
            <person name="Garland D.S."/>
            <person name="Funderburk A."/>
            <person name="Uzochukwu B."/>
            <person name="Ko C."/>
            <person name="Russell D.A."/>
            <person name="Jacobs-Sera D."/>
            <person name="Hatfull G.F."/>
        </authorList>
    </citation>
    <scope>NUCLEOTIDE SEQUENCE [LARGE SCALE GENOMIC DNA]</scope>
</reference>
<dbReference type="EMBL" id="OR475274">
    <property type="protein sequence ID" value="WNM67270.1"/>
    <property type="molecule type" value="Genomic_DNA"/>
</dbReference>
<sequence>MISKLLGWKKYKLTPEEKAKSDAALAAAQRIEQQALAVQGESARLGDSLRRIQRENHVGQSLTHAYRKVVNP</sequence>
<proteinExistence type="predicted"/>